<organism evidence="5 6">
    <name type="scientific">Streptomyces chiangmaiensis</name>
    <dbReference type="NCBI Taxonomy" id="766497"/>
    <lineage>
        <taxon>Bacteria</taxon>
        <taxon>Bacillati</taxon>
        <taxon>Actinomycetota</taxon>
        <taxon>Actinomycetes</taxon>
        <taxon>Kitasatosporales</taxon>
        <taxon>Streptomycetaceae</taxon>
        <taxon>Streptomyces</taxon>
    </lineage>
</organism>
<dbReference type="EMBL" id="JAYWVC010000076">
    <property type="protein sequence ID" value="MED7824577.1"/>
    <property type="molecule type" value="Genomic_DNA"/>
</dbReference>
<comment type="caution">
    <text evidence="5">The sequence shown here is derived from an EMBL/GenBank/DDBJ whole genome shotgun (WGS) entry which is preliminary data.</text>
</comment>
<dbReference type="Gene3D" id="3.30.750.24">
    <property type="entry name" value="STAS domain"/>
    <property type="match status" value="1"/>
</dbReference>
<dbReference type="PANTHER" id="PTHR33495:SF2">
    <property type="entry name" value="ANTI-SIGMA FACTOR ANTAGONIST TM_1081-RELATED"/>
    <property type="match status" value="1"/>
</dbReference>
<feature type="domain" description="STAS" evidence="4">
    <location>
        <begin position="22"/>
        <end position="116"/>
    </location>
</feature>
<evidence type="ECO:0000313" key="6">
    <source>
        <dbReference type="Proteomes" id="UP001333996"/>
    </source>
</evidence>
<dbReference type="InterPro" id="IPR003658">
    <property type="entry name" value="Anti-sigma_ant"/>
</dbReference>
<dbReference type="PROSITE" id="PS50801">
    <property type="entry name" value="STAS"/>
    <property type="match status" value="1"/>
</dbReference>
<feature type="non-terminal residue" evidence="5">
    <location>
        <position position="139"/>
    </location>
</feature>
<evidence type="ECO:0000313" key="5">
    <source>
        <dbReference type="EMBL" id="MED7824577.1"/>
    </source>
</evidence>
<dbReference type="NCBIfam" id="TIGR00377">
    <property type="entry name" value="ant_ant_sig"/>
    <property type="match status" value="1"/>
</dbReference>
<evidence type="ECO:0000256" key="1">
    <source>
        <dbReference type="ARBA" id="ARBA00009013"/>
    </source>
</evidence>
<keyword evidence="6" id="KW-1185">Reference proteome</keyword>
<dbReference type="PANTHER" id="PTHR33495">
    <property type="entry name" value="ANTI-SIGMA FACTOR ANTAGONIST TM_1081-RELATED-RELATED"/>
    <property type="match status" value="1"/>
</dbReference>
<sequence>MHSEPVAANRFARSYTLGPFTVVEVSGEIDMASAGSVAAHLEAVTDRPAPDVLVDLRPVVFFDCSGLRVLCRAETRARERGGRLRLVSDRPHIHHLLRAAGLLTRFQLLPELPSLDWRGDETMEASTDGPPPDRKGRHV</sequence>
<reference evidence="5" key="1">
    <citation type="submission" date="2024-01" db="EMBL/GenBank/DDBJ databases">
        <title>First draft genome sequence data of TA4-1, the type strain of Gram-positive actinobacterium Streptomyces chiangmaiensis.</title>
        <authorList>
            <person name="Yasawong M."/>
            <person name="Nantapong N."/>
        </authorList>
    </citation>
    <scope>NUCLEOTIDE SEQUENCE</scope>
    <source>
        <strain evidence="5">TA4-1</strain>
    </source>
</reference>
<accession>A0ABU7FKD1</accession>
<evidence type="ECO:0000256" key="2">
    <source>
        <dbReference type="RuleBase" id="RU003749"/>
    </source>
</evidence>
<evidence type="ECO:0000256" key="3">
    <source>
        <dbReference type="SAM" id="MobiDB-lite"/>
    </source>
</evidence>
<name>A0ABU7FKD1_9ACTN</name>
<comment type="similarity">
    <text evidence="1 2">Belongs to the anti-sigma-factor antagonist family.</text>
</comment>
<evidence type="ECO:0000259" key="4">
    <source>
        <dbReference type="PROSITE" id="PS50801"/>
    </source>
</evidence>
<protein>
    <recommendedName>
        <fullName evidence="2">Anti-sigma factor antagonist</fullName>
    </recommendedName>
</protein>
<dbReference type="RefSeq" id="WP_329509010.1">
    <property type="nucleotide sequence ID" value="NZ_JAYWVC010000076.1"/>
</dbReference>
<feature type="region of interest" description="Disordered" evidence="3">
    <location>
        <begin position="119"/>
        <end position="139"/>
    </location>
</feature>
<dbReference type="CDD" id="cd07043">
    <property type="entry name" value="STAS_anti-anti-sigma_factors"/>
    <property type="match status" value="1"/>
</dbReference>
<gene>
    <name evidence="5" type="ORF">VXC91_21945</name>
</gene>
<dbReference type="SUPFAM" id="SSF52091">
    <property type="entry name" value="SpoIIaa-like"/>
    <property type="match status" value="1"/>
</dbReference>
<dbReference type="InterPro" id="IPR036513">
    <property type="entry name" value="STAS_dom_sf"/>
</dbReference>
<dbReference type="InterPro" id="IPR002645">
    <property type="entry name" value="STAS_dom"/>
</dbReference>
<dbReference type="Pfam" id="PF01740">
    <property type="entry name" value="STAS"/>
    <property type="match status" value="1"/>
</dbReference>
<proteinExistence type="inferred from homology"/>
<dbReference type="Proteomes" id="UP001333996">
    <property type="component" value="Unassembled WGS sequence"/>
</dbReference>